<protein>
    <recommendedName>
        <fullName evidence="2">Integrase catalytic domain-containing protein</fullName>
    </recommendedName>
</protein>
<feature type="region of interest" description="Disordered" evidence="1">
    <location>
        <begin position="259"/>
        <end position="284"/>
    </location>
</feature>
<evidence type="ECO:0000313" key="3">
    <source>
        <dbReference type="EMBL" id="PNG89747.1"/>
    </source>
</evidence>
<accession>A0A2J7YNZ5</accession>
<dbReference type="RefSeq" id="WP_250850765.1">
    <property type="nucleotide sequence ID" value="NZ_LJIW01000002.1"/>
</dbReference>
<proteinExistence type="predicted"/>
<evidence type="ECO:0000259" key="2">
    <source>
        <dbReference type="PROSITE" id="PS50994"/>
    </source>
</evidence>
<organism evidence="3 4">
    <name type="scientific">Streptomyces malaysiensis</name>
    <dbReference type="NCBI Taxonomy" id="92644"/>
    <lineage>
        <taxon>Bacteria</taxon>
        <taxon>Bacillati</taxon>
        <taxon>Actinomycetota</taxon>
        <taxon>Actinomycetes</taxon>
        <taxon>Kitasatosporales</taxon>
        <taxon>Streptomycetaceae</taxon>
        <taxon>Streptomyces</taxon>
        <taxon>Streptomyces violaceusniger group</taxon>
    </lineage>
</organism>
<feature type="domain" description="Integrase catalytic" evidence="2">
    <location>
        <begin position="105"/>
        <end position="276"/>
    </location>
</feature>
<dbReference type="InterPro" id="IPR012337">
    <property type="entry name" value="RNaseH-like_sf"/>
</dbReference>
<dbReference type="InterPro" id="IPR036397">
    <property type="entry name" value="RNaseH_sf"/>
</dbReference>
<dbReference type="EMBL" id="LJIW01000002">
    <property type="protein sequence ID" value="PNG89747.1"/>
    <property type="molecule type" value="Genomic_DNA"/>
</dbReference>
<dbReference type="GO" id="GO:0003676">
    <property type="term" value="F:nucleic acid binding"/>
    <property type="evidence" value="ECO:0007669"/>
    <property type="project" value="InterPro"/>
</dbReference>
<evidence type="ECO:0000256" key="1">
    <source>
        <dbReference type="SAM" id="MobiDB-lite"/>
    </source>
</evidence>
<dbReference type="GO" id="GO:0015074">
    <property type="term" value="P:DNA integration"/>
    <property type="evidence" value="ECO:0007669"/>
    <property type="project" value="InterPro"/>
</dbReference>
<feature type="region of interest" description="Disordered" evidence="1">
    <location>
        <begin position="303"/>
        <end position="326"/>
    </location>
</feature>
<feature type="compositionally biased region" description="Basic and acidic residues" evidence="1">
    <location>
        <begin position="267"/>
        <end position="284"/>
    </location>
</feature>
<dbReference type="Gene3D" id="3.30.420.10">
    <property type="entry name" value="Ribonuclease H-like superfamily/Ribonuclease H"/>
    <property type="match status" value="1"/>
</dbReference>
<evidence type="ECO:0000313" key="4">
    <source>
        <dbReference type="Proteomes" id="UP000236520"/>
    </source>
</evidence>
<dbReference type="Proteomes" id="UP000236520">
    <property type="component" value="Unassembled WGS sequence"/>
</dbReference>
<reference evidence="3 4" key="1">
    <citation type="submission" date="2015-09" db="EMBL/GenBank/DDBJ databases">
        <title>Genome sequence, genome mining and natural product profiling of a biocontrol bacterium Streptomyces malaysiensis F913.</title>
        <authorList>
            <person name="Xu Y."/>
            <person name="Wei J."/>
            <person name="Xie J."/>
            <person name="Li T."/>
            <person name="Zhou Z."/>
        </authorList>
    </citation>
    <scope>NUCLEOTIDE SEQUENCE [LARGE SCALE GENOMIC DNA]</scope>
    <source>
        <strain evidence="3 4">F913</strain>
    </source>
</reference>
<name>A0A2J7YNZ5_STRMQ</name>
<dbReference type="SUPFAM" id="SSF53098">
    <property type="entry name" value="Ribonuclease H-like"/>
    <property type="match status" value="1"/>
</dbReference>
<comment type="caution">
    <text evidence="3">The sequence shown here is derived from an EMBL/GenBank/DDBJ whole genome shotgun (WGS) entry which is preliminary data.</text>
</comment>
<dbReference type="PROSITE" id="PS50994">
    <property type="entry name" value="INTEGRASE"/>
    <property type="match status" value="1"/>
</dbReference>
<gene>
    <name evidence="3" type="ORF">SMF913_25212</name>
</gene>
<dbReference type="Pfam" id="PF13683">
    <property type="entry name" value="rve_3"/>
    <property type="match status" value="1"/>
</dbReference>
<keyword evidence="4" id="KW-1185">Reference proteome</keyword>
<sequence length="360" mass="41369">MAALLRMVNKQQRARLVLLVTPRPVLRRHARLVARKWTCPRRRPGRPPKPEALRQLVLRLARENPGWGYRRINGELLGLGRRLGASTVWEILQKAGIDPAPQRTNQSWPVFLKVQASAIVATDLFHIDTVFLRRWFVLFFIDHGTRRVHIVGVTRHPTGPWSTQQTRNNLVDLGDRAESISFLIRDRSAYFTDNFGAAFQAISVHVIPTLPQVPRMNATAERWIGSRRREATDRVLITGERHLRLIVGEYAEHCNRHRPHRSLGQRAPDRLTDPEPPIARDHTRISRPDRLGGLIHEYSQVAWDDTDPGTHRPRTSSARPTGTLSPGCTPRTRWWPWWTPMRTMSRSRATVTRCPGRSTV</sequence>
<dbReference type="AlphaFoldDB" id="A0A2J7YNZ5"/>
<feature type="compositionally biased region" description="Polar residues" evidence="1">
    <location>
        <begin position="315"/>
        <end position="326"/>
    </location>
</feature>
<dbReference type="InterPro" id="IPR001584">
    <property type="entry name" value="Integrase_cat-core"/>
</dbReference>